<dbReference type="PANTHER" id="PTHR34815:SF2">
    <property type="entry name" value="N-ACETYLTRANSFERASE DOMAIN-CONTAINING PROTEIN"/>
    <property type="match status" value="1"/>
</dbReference>
<dbReference type="Pfam" id="PF00583">
    <property type="entry name" value="Acetyltransf_1"/>
    <property type="match status" value="1"/>
</dbReference>
<evidence type="ECO:0000313" key="3">
    <source>
        <dbReference type="Proteomes" id="UP000326936"/>
    </source>
</evidence>
<proteinExistence type="predicted"/>
<keyword evidence="3" id="KW-1185">Reference proteome</keyword>
<dbReference type="PANTHER" id="PTHR34815">
    <property type="entry name" value="LYSINE ACETYLTRANSFERASE"/>
    <property type="match status" value="1"/>
</dbReference>
<dbReference type="InterPro" id="IPR053013">
    <property type="entry name" value="LAT"/>
</dbReference>
<dbReference type="InterPro" id="IPR016181">
    <property type="entry name" value="Acyl_CoA_acyltransferase"/>
</dbReference>
<organism evidence="2 3">
    <name type="scientific">Vibrio aquimaris</name>
    <dbReference type="NCBI Taxonomy" id="2587862"/>
    <lineage>
        <taxon>Bacteria</taxon>
        <taxon>Pseudomonadati</taxon>
        <taxon>Pseudomonadota</taxon>
        <taxon>Gammaproteobacteria</taxon>
        <taxon>Vibrionales</taxon>
        <taxon>Vibrionaceae</taxon>
        <taxon>Vibrio</taxon>
    </lineage>
</organism>
<dbReference type="OrthoDB" id="1796458at2"/>
<dbReference type="SUPFAM" id="SSF55729">
    <property type="entry name" value="Acyl-CoA N-acyltransferases (Nat)"/>
    <property type="match status" value="1"/>
</dbReference>
<dbReference type="AlphaFoldDB" id="A0A5P9CSN0"/>
<gene>
    <name evidence="2" type="ORF">FIV01_20035</name>
</gene>
<evidence type="ECO:0000259" key="1">
    <source>
        <dbReference type="PROSITE" id="PS51186"/>
    </source>
</evidence>
<dbReference type="CDD" id="cd04301">
    <property type="entry name" value="NAT_SF"/>
    <property type="match status" value="1"/>
</dbReference>
<feature type="domain" description="N-acetyltransferase" evidence="1">
    <location>
        <begin position="1"/>
        <end position="142"/>
    </location>
</feature>
<dbReference type="PROSITE" id="PS51186">
    <property type="entry name" value="GNAT"/>
    <property type="match status" value="1"/>
</dbReference>
<sequence>MQLRKARASEIDTIYEMGFDAWGSGLFYEEYLSLCRQSKKYQSGIWYVLIDKETLVSSAIVYRDGFGLKTGCFGIGSLSTPPKHRQKGYASKLVTLLKDELFEQQSCQALYLHSDINHQFYTKLGFKRILDTDCLLYSKNEQPLPTAPPSYF</sequence>
<dbReference type="EMBL" id="CP045351">
    <property type="protein sequence ID" value="QFT28692.1"/>
    <property type="molecule type" value="Genomic_DNA"/>
</dbReference>
<dbReference type="Gene3D" id="3.40.630.30">
    <property type="match status" value="1"/>
</dbReference>
<dbReference type="RefSeq" id="WP_152432654.1">
    <property type="nucleotide sequence ID" value="NZ_CBCSDK010000030.1"/>
</dbReference>
<keyword evidence="2" id="KW-0614">Plasmid</keyword>
<reference evidence="2 3" key="1">
    <citation type="submission" date="2019-10" db="EMBL/GenBank/DDBJ databases">
        <title>Complete genome sequence of Vibrio sp. strain THAF100, isolated from non-filtered water from the water column of tank 6 of a marine aquarium containing stony-coral fragments. Water maintained at 26 degree C.</title>
        <authorList>
            <person name="Ruckert C."/>
            <person name="Franco A."/>
            <person name="Kalinowski J."/>
            <person name="Glaeser S."/>
        </authorList>
    </citation>
    <scope>NUCLEOTIDE SEQUENCE [LARGE SCALE GENOMIC DNA]</scope>
    <source>
        <strain evidence="2 3">THAF100</strain>
        <plasmid evidence="3">pthaf100_a</plasmid>
    </source>
</reference>
<dbReference type="KEGG" id="vaq:FIV01_20035"/>
<geneLocation type="plasmid" evidence="3">
    <name>pthaf100_a</name>
</geneLocation>
<accession>A0A5P9CSN0</accession>
<dbReference type="GO" id="GO:0016747">
    <property type="term" value="F:acyltransferase activity, transferring groups other than amino-acyl groups"/>
    <property type="evidence" value="ECO:0007669"/>
    <property type="project" value="InterPro"/>
</dbReference>
<evidence type="ECO:0000313" key="2">
    <source>
        <dbReference type="EMBL" id="QFT28692.1"/>
    </source>
</evidence>
<protein>
    <submittedName>
        <fullName evidence="2">Acetyltransferase (GNAT) family protein</fullName>
    </submittedName>
</protein>
<name>A0A5P9CSN0_9VIBR</name>
<dbReference type="Proteomes" id="UP000326936">
    <property type="component" value="Plasmid pTHAF100_a"/>
</dbReference>
<dbReference type="InterPro" id="IPR000182">
    <property type="entry name" value="GNAT_dom"/>
</dbReference>
<keyword evidence="2" id="KW-0808">Transferase</keyword>